<dbReference type="EMBL" id="CACVKT020004120">
    <property type="protein sequence ID" value="CAC5388029.1"/>
    <property type="molecule type" value="Genomic_DNA"/>
</dbReference>
<evidence type="ECO:0000313" key="2">
    <source>
        <dbReference type="EMBL" id="CAC5388029.1"/>
    </source>
</evidence>
<evidence type="ECO:0000313" key="3">
    <source>
        <dbReference type="Proteomes" id="UP000507470"/>
    </source>
</evidence>
<feature type="region of interest" description="Disordered" evidence="1">
    <location>
        <begin position="1"/>
        <end position="39"/>
    </location>
</feature>
<proteinExistence type="predicted"/>
<gene>
    <name evidence="2" type="ORF">MCOR_23314</name>
</gene>
<protein>
    <submittedName>
        <fullName evidence="2">Uncharacterized protein</fullName>
    </submittedName>
</protein>
<dbReference type="Proteomes" id="UP000507470">
    <property type="component" value="Unassembled WGS sequence"/>
</dbReference>
<keyword evidence="3" id="KW-1185">Reference proteome</keyword>
<accession>A0A6J8BZ26</accession>
<name>A0A6J8BZ26_MYTCO</name>
<reference evidence="2 3" key="1">
    <citation type="submission" date="2020-06" db="EMBL/GenBank/DDBJ databases">
        <authorList>
            <person name="Li R."/>
            <person name="Bekaert M."/>
        </authorList>
    </citation>
    <scope>NUCLEOTIDE SEQUENCE [LARGE SCALE GENOMIC DNA]</scope>
    <source>
        <strain evidence="3">wild</strain>
    </source>
</reference>
<dbReference type="AlphaFoldDB" id="A0A6J8BZ26"/>
<evidence type="ECO:0000256" key="1">
    <source>
        <dbReference type="SAM" id="MobiDB-lite"/>
    </source>
</evidence>
<organism evidence="2 3">
    <name type="scientific">Mytilus coruscus</name>
    <name type="common">Sea mussel</name>
    <dbReference type="NCBI Taxonomy" id="42192"/>
    <lineage>
        <taxon>Eukaryota</taxon>
        <taxon>Metazoa</taxon>
        <taxon>Spiralia</taxon>
        <taxon>Lophotrochozoa</taxon>
        <taxon>Mollusca</taxon>
        <taxon>Bivalvia</taxon>
        <taxon>Autobranchia</taxon>
        <taxon>Pteriomorphia</taxon>
        <taxon>Mytilida</taxon>
        <taxon>Mytiloidea</taxon>
        <taxon>Mytilidae</taxon>
        <taxon>Mytilinae</taxon>
        <taxon>Mytilus</taxon>
    </lineage>
</organism>
<feature type="compositionally biased region" description="Polar residues" evidence="1">
    <location>
        <begin position="29"/>
        <end position="39"/>
    </location>
</feature>
<sequence length="379" mass="44293">MASLNMKDLAKECIPDSSHGVKRSRSDSETQPFSDDSNTILERYRSKKKGSDFKHRENVSRPEVNSGSYFWENINENMLEWTEMMLPNFQIKFDNDTYASEEYDVFTKGVLHFFKKATCSEVFNLFLKGRREDREKYECFQYALLEVFDIDCCHIDDIDNEDIQKLNQKIENCHWIDTYIHVARTDCNQQLVRRICDRELCSSLKIIFGLNIVSDSNVEKYSVTIKENDFVATPDAVICHPSAYDSDKIFAVITVKPDQDENNDQVASLRRTQKKSHEDHIDSSLKGQHWGQFLCTLPFSAFGNHGMYGFVVQETNVTLTCFRPDDGYYEDLCNGCLREKEAIVTFSKQYNILRKKDRRQLVNTFLDFEKLLKFLSVKR</sequence>
<dbReference type="OrthoDB" id="6082425at2759"/>